<proteinExistence type="predicted"/>
<dbReference type="RefSeq" id="WP_247957478.1">
    <property type="nucleotide sequence ID" value="NZ_CP078077.1"/>
</dbReference>
<evidence type="ECO:0000256" key="1">
    <source>
        <dbReference type="SAM" id="MobiDB-lite"/>
    </source>
</evidence>
<sequence length="92" mass="10243">MYEQTYSHQVVTAFEQQQREQAIERRRSIREHADQIVPRPVGVIGRMLGRRASALPVVRGRRRAPAPQGSTTDAAPARSRAAGVTREPVAAR</sequence>
<reference evidence="2 3" key="1">
    <citation type="submission" date="2021-06" db="EMBL/GenBank/DDBJ databases">
        <title>Genome-based taxonomic framework of Microbacterium strains isolated from marine environment, the description of four new species and reclassification of four preexisting species.</title>
        <authorList>
            <person name="Lee S.D."/>
            <person name="Kim S.-M."/>
            <person name="Byeon Y.-S."/>
            <person name="Yang H.L."/>
            <person name="Kim I.S."/>
        </authorList>
    </citation>
    <scope>NUCLEOTIDE SEQUENCE [LARGE SCALE GENOMIC DNA]</scope>
    <source>
        <strain evidence="2 3">SSW1-36</strain>
    </source>
</reference>
<feature type="region of interest" description="Disordered" evidence="1">
    <location>
        <begin position="59"/>
        <end position="92"/>
    </location>
</feature>
<protein>
    <submittedName>
        <fullName evidence="2">Uncharacterized protein</fullName>
    </submittedName>
</protein>
<evidence type="ECO:0000313" key="3">
    <source>
        <dbReference type="Proteomes" id="UP000831963"/>
    </source>
</evidence>
<keyword evidence="3" id="KW-1185">Reference proteome</keyword>
<name>A0ABY4IP83_9MICO</name>
<accession>A0ABY4IP83</accession>
<organism evidence="2 3">
    <name type="scientific">Microbacterium galbinum</name>
    <dbReference type="NCBI Taxonomy" id="2851646"/>
    <lineage>
        <taxon>Bacteria</taxon>
        <taxon>Bacillati</taxon>
        <taxon>Actinomycetota</taxon>
        <taxon>Actinomycetes</taxon>
        <taxon>Micrococcales</taxon>
        <taxon>Microbacteriaceae</taxon>
        <taxon>Microbacterium</taxon>
    </lineage>
</organism>
<evidence type="ECO:0000313" key="2">
    <source>
        <dbReference type="EMBL" id="UPL14429.1"/>
    </source>
</evidence>
<dbReference type="EMBL" id="CP078077">
    <property type="protein sequence ID" value="UPL14429.1"/>
    <property type="molecule type" value="Genomic_DNA"/>
</dbReference>
<dbReference type="Proteomes" id="UP000831963">
    <property type="component" value="Chromosome"/>
</dbReference>
<gene>
    <name evidence="2" type="ORF">KV396_08060</name>
</gene>